<dbReference type="Proteomes" id="UP001273350">
    <property type="component" value="Unassembled WGS sequence"/>
</dbReference>
<dbReference type="SFLD" id="SFLDS00003">
    <property type="entry name" value="Haloacid_Dehalogenase"/>
    <property type="match status" value="1"/>
</dbReference>
<evidence type="ECO:0000256" key="4">
    <source>
        <dbReference type="ARBA" id="ARBA00022723"/>
    </source>
</evidence>
<dbReference type="PANTHER" id="PTHR21485:SF3">
    <property type="entry name" value="N-ACYLNEURAMINATE CYTIDYLYLTRANSFERASE"/>
    <property type="match status" value="1"/>
</dbReference>
<dbReference type="EMBL" id="JAWXVI010000004">
    <property type="protein sequence ID" value="MDX6189106.1"/>
    <property type="molecule type" value="Genomic_DNA"/>
</dbReference>
<evidence type="ECO:0000313" key="8">
    <source>
        <dbReference type="Proteomes" id="UP001273350"/>
    </source>
</evidence>
<keyword evidence="4" id="KW-0479">Metal-binding</keyword>
<dbReference type="SFLD" id="SFLDG01138">
    <property type="entry name" value="C1.6.2:_Deoxy-d-mannose-octulo"/>
    <property type="match status" value="1"/>
</dbReference>
<comment type="similarity">
    <text evidence="2">Belongs to the KdsC family.</text>
</comment>
<keyword evidence="6" id="KW-0460">Magnesium</keyword>
<reference evidence="7 8" key="1">
    <citation type="submission" date="2023-11" db="EMBL/GenBank/DDBJ databases">
        <title>Unpublished Manusciprt.</title>
        <authorList>
            <person name="Saticioglu I.B."/>
            <person name="Ay H."/>
            <person name="Ajmi N."/>
            <person name="Altun S."/>
            <person name="Duman M."/>
        </authorList>
    </citation>
    <scope>NUCLEOTIDE SEQUENCE [LARGE SCALE GENOMIC DNA]</scope>
    <source>
        <strain evidence="7 8">Fl-318</strain>
    </source>
</reference>
<name>A0ABU4RF44_9FLAO</name>
<dbReference type="SUPFAM" id="SSF56784">
    <property type="entry name" value="HAD-like"/>
    <property type="match status" value="1"/>
</dbReference>
<evidence type="ECO:0000256" key="6">
    <source>
        <dbReference type="ARBA" id="ARBA00022842"/>
    </source>
</evidence>
<dbReference type="Pfam" id="PF08282">
    <property type="entry name" value="Hydrolase_3"/>
    <property type="match status" value="1"/>
</dbReference>
<dbReference type="InterPro" id="IPR050793">
    <property type="entry name" value="CMP-NeuNAc_synthase"/>
</dbReference>
<evidence type="ECO:0000256" key="3">
    <source>
        <dbReference type="ARBA" id="ARBA00011881"/>
    </source>
</evidence>
<dbReference type="NCBIfam" id="TIGR01670">
    <property type="entry name" value="KdsC-phosphatas"/>
    <property type="match status" value="1"/>
</dbReference>
<organism evidence="7 8">
    <name type="scientific">Flavobacterium cupriresistens</name>
    <dbReference type="NCBI Taxonomy" id="2893885"/>
    <lineage>
        <taxon>Bacteria</taxon>
        <taxon>Pseudomonadati</taxon>
        <taxon>Bacteroidota</taxon>
        <taxon>Flavobacteriia</taxon>
        <taxon>Flavobacteriales</taxon>
        <taxon>Flavobacteriaceae</taxon>
        <taxon>Flavobacterium</taxon>
    </lineage>
</organism>
<accession>A0ABU4RF44</accession>
<comment type="cofactor">
    <cofactor evidence="1">
        <name>Mg(2+)</name>
        <dbReference type="ChEBI" id="CHEBI:18420"/>
    </cofactor>
</comment>
<evidence type="ECO:0000256" key="2">
    <source>
        <dbReference type="ARBA" id="ARBA00005893"/>
    </source>
</evidence>
<dbReference type="InterPro" id="IPR036412">
    <property type="entry name" value="HAD-like_sf"/>
</dbReference>
<gene>
    <name evidence="7" type="ORF">SGQ83_07095</name>
</gene>
<protein>
    <submittedName>
        <fullName evidence="7">HAD-IIIA family hydrolase</fullName>
    </submittedName>
</protein>
<comment type="subunit">
    <text evidence="3">Homotetramer.</text>
</comment>
<sequence>MTRNYKEIMNDINTFVFDVDGVLTDSSVFVTNEGEMLRTMNIRDGYAMKAAVESGYNVCIISGGSNEGVRIRLRNLGINDIYLGTPDKVATFKEYTDLHNIKPENVLYMGDDIPDFHVMQLVGLPTSPQDASPEIKNICRYISHVKGGKGAARDVIEQVMKVQGKWMEHFSGKHD</sequence>
<evidence type="ECO:0000256" key="1">
    <source>
        <dbReference type="ARBA" id="ARBA00001946"/>
    </source>
</evidence>
<dbReference type="InterPro" id="IPR010023">
    <property type="entry name" value="KdsC_fam"/>
</dbReference>
<keyword evidence="8" id="KW-1185">Reference proteome</keyword>
<dbReference type="Gene3D" id="3.40.50.1000">
    <property type="entry name" value="HAD superfamily/HAD-like"/>
    <property type="match status" value="1"/>
</dbReference>
<comment type="caution">
    <text evidence="7">The sequence shown here is derived from an EMBL/GenBank/DDBJ whole genome shotgun (WGS) entry which is preliminary data.</text>
</comment>
<evidence type="ECO:0000313" key="7">
    <source>
        <dbReference type="EMBL" id="MDX6189106.1"/>
    </source>
</evidence>
<dbReference type="InterPro" id="IPR023214">
    <property type="entry name" value="HAD_sf"/>
</dbReference>
<proteinExistence type="inferred from homology"/>
<dbReference type="GO" id="GO:0016787">
    <property type="term" value="F:hydrolase activity"/>
    <property type="evidence" value="ECO:0007669"/>
    <property type="project" value="UniProtKB-KW"/>
</dbReference>
<evidence type="ECO:0000256" key="5">
    <source>
        <dbReference type="ARBA" id="ARBA00022801"/>
    </source>
</evidence>
<dbReference type="RefSeq" id="WP_230001873.1">
    <property type="nucleotide sequence ID" value="NZ_CP087134.1"/>
</dbReference>
<dbReference type="SFLD" id="SFLDG01136">
    <property type="entry name" value="C1.6:_Phosphoserine_Phosphatas"/>
    <property type="match status" value="1"/>
</dbReference>
<dbReference type="CDD" id="cd01630">
    <property type="entry name" value="HAD_KDO-like"/>
    <property type="match status" value="1"/>
</dbReference>
<dbReference type="PANTHER" id="PTHR21485">
    <property type="entry name" value="HAD SUPERFAMILY MEMBERS CMAS AND KDSC"/>
    <property type="match status" value="1"/>
</dbReference>
<keyword evidence="5 7" id="KW-0378">Hydrolase</keyword>
<dbReference type="PIRSF" id="PIRSF006118">
    <property type="entry name" value="KDO8-P_Ptase"/>
    <property type="match status" value="1"/>
</dbReference>